<keyword evidence="5 7" id="KW-0808">Transferase</keyword>
<dbReference type="PANTHER" id="PTHR45790:SF4">
    <property type="entry name" value="COBALT-PRECORRIN-4 C(11)-METHYLTRANSFERASE"/>
    <property type="match status" value="1"/>
</dbReference>
<dbReference type="Gene3D" id="3.30.950.10">
    <property type="entry name" value="Methyltransferase, Cobalt-precorrin-4 Transmethylase, Domain 2"/>
    <property type="match status" value="1"/>
</dbReference>
<evidence type="ECO:0000256" key="1">
    <source>
        <dbReference type="ARBA" id="ARBA00004953"/>
    </source>
</evidence>
<sequence length="252" mass="27458">MKVYFIGAGPGDPELLTIKGKRILEQAQVVIYAGSLVNKALLQYASPEAEVYNSAGMHLDEMVEVMVRAVRDGKMVARLHTGDPSLYGAIQEQMAALEEHNIPYEVVPGVSSFLAAAASLRLEFTQPGGTQTVIISRLSGRTPVPEKERLGDLARHKASLCLFLSVHKIEEVVSQLREGYPADTPVAVVYKASWPEEVVIRGTLETIAELVKEKGIERTALVIVGECLAPKGERSRLYDPAFSHGYRRGSSG</sequence>
<feature type="domain" description="Tetrapyrrole methylase" evidence="8">
    <location>
        <begin position="2"/>
        <end position="207"/>
    </location>
</feature>
<dbReference type="GO" id="GO:0032259">
    <property type="term" value="P:methylation"/>
    <property type="evidence" value="ECO:0007669"/>
    <property type="project" value="UniProtKB-KW"/>
</dbReference>
<keyword evidence="4 7" id="KW-0489">Methyltransferase</keyword>
<evidence type="ECO:0000256" key="6">
    <source>
        <dbReference type="ARBA" id="ARBA00022691"/>
    </source>
</evidence>
<gene>
    <name evidence="9" type="ORF">KKC1_06860</name>
</gene>
<evidence type="ECO:0000256" key="3">
    <source>
        <dbReference type="ARBA" id="ARBA00022573"/>
    </source>
</evidence>
<keyword evidence="10" id="KW-1185">Reference proteome</keyword>
<dbReference type="GO" id="GO:0046026">
    <property type="term" value="F:precorrin-4 C11-methyltransferase activity"/>
    <property type="evidence" value="ECO:0007669"/>
    <property type="project" value="InterPro"/>
</dbReference>
<dbReference type="Pfam" id="PF00590">
    <property type="entry name" value="TP_methylase"/>
    <property type="match status" value="1"/>
</dbReference>
<dbReference type="SUPFAM" id="SSF53790">
    <property type="entry name" value="Tetrapyrrole methylase"/>
    <property type="match status" value="1"/>
</dbReference>
<dbReference type="CDD" id="cd11641">
    <property type="entry name" value="Precorrin-4_C11-MT"/>
    <property type="match status" value="1"/>
</dbReference>
<keyword evidence="3" id="KW-0169">Cobalamin biosynthesis</keyword>
<dbReference type="InterPro" id="IPR014776">
    <property type="entry name" value="4pyrrole_Mease_sub2"/>
</dbReference>
<dbReference type="InterPro" id="IPR050161">
    <property type="entry name" value="Siro_Cobalamin_biosynth"/>
</dbReference>
<dbReference type="Gene3D" id="3.40.1010.10">
    <property type="entry name" value="Cobalt-precorrin-4 Transmethylase, Domain 1"/>
    <property type="match status" value="1"/>
</dbReference>
<keyword evidence="6" id="KW-0949">S-adenosyl-L-methionine</keyword>
<dbReference type="InterPro" id="IPR003043">
    <property type="entry name" value="Uropor_MeTrfase_CS"/>
</dbReference>
<evidence type="ECO:0000256" key="4">
    <source>
        <dbReference type="ARBA" id="ARBA00022603"/>
    </source>
</evidence>
<proteinExistence type="inferred from homology"/>
<name>A0A1Z5HQE1_9FIRM</name>
<comment type="pathway">
    <text evidence="1">Cofactor biosynthesis; adenosylcobalamin biosynthesis.</text>
</comment>
<dbReference type="InterPro" id="IPR006362">
    <property type="entry name" value="Cbl_synth_CobM/CibF"/>
</dbReference>
<protein>
    <submittedName>
        <fullName evidence="9">Precorrin-4 C(11)-methyltransferase</fullName>
    </submittedName>
</protein>
<dbReference type="RefSeq" id="WP_088553042.1">
    <property type="nucleotide sequence ID" value="NZ_BDGJ01000018.1"/>
</dbReference>
<organism evidence="9 10">
    <name type="scientific">Calderihabitans maritimus</name>
    <dbReference type="NCBI Taxonomy" id="1246530"/>
    <lineage>
        <taxon>Bacteria</taxon>
        <taxon>Bacillati</taxon>
        <taxon>Bacillota</taxon>
        <taxon>Clostridia</taxon>
        <taxon>Neomoorellales</taxon>
        <taxon>Calderihabitantaceae</taxon>
        <taxon>Calderihabitans</taxon>
    </lineage>
</organism>
<dbReference type="Proteomes" id="UP000197032">
    <property type="component" value="Unassembled WGS sequence"/>
</dbReference>
<reference evidence="10" key="1">
    <citation type="journal article" date="2017" name="Appl. Environ. Microbiol.">
        <title>Genomic analysis of Calderihabitans maritimus KKC1, a thermophilic hydrogenogenic carboxydotrophic bacterium isolated from marine sediment.</title>
        <authorList>
            <person name="Omae K."/>
            <person name="Yoneda Y."/>
            <person name="Fukuyama Y."/>
            <person name="Yoshida T."/>
            <person name="Sako Y."/>
        </authorList>
    </citation>
    <scope>NUCLEOTIDE SEQUENCE [LARGE SCALE GENOMIC DNA]</scope>
    <source>
        <strain evidence="10">KKC1</strain>
    </source>
</reference>
<evidence type="ECO:0000259" key="8">
    <source>
        <dbReference type="Pfam" id="PF00590"/>
    </source>
</evidence>
<evidence type="ECO:0000256" key="5">
    <source>
        <dbReference type="ARBA" id="ARBA00022679"/>
    </source>
</evidence>
<evidence type="ECO:0000256" key="7">
    <source>
        <dbReference type="RuleBase" id="RU003960"/>
    </source>
</evidence>
<comment type="caution">
    <text evidence="9">The sequence shown here is derived from an EMBL/GenBank/DDBJ whole genome shotgun (WGS) entry which is preliminary data.</text>
</comment>
<evidence type="ECO:0000256" key="2">
    <source>
        <dbReference type="ARBA" id="ARBA00005879"/>
    </source>
</evidence>
<dbReference type="InterPro" id="IPR000878">
    <property type="entry name" value="4pyrrol_Mease"/>
</dbReference>
<dbReference type="PANTHER" id="PTHR45790">
    <property type="entry name" value="SIROHEME SYNTHASE-RELATED"/>
    <property type="match status" value="1"/>
</dbReference>
<dbReference type="AlphaFoldDB" id="A0A1Z5HQE1"/>
<dbReference type="InterPro" id="IPR035996">
    <property type="entry name" value="4pyrrol_Methylase_sf"/>
</dbReference>
<dbReference type="InterPro" id="IPR014777">
    <property type="entry name" value="4pyrrole_Mease_sub1"/>
</dbReference>
<dbReference type="EMBL" id="BDGJ01000018">
    <property type="protein sequence ID" value="GAW91525.1"/>
    <property type="molecule type" value="Genomic_DNA"/>
</dbReference>
<evidence type="ECO:0000313" key="10">
    <source>
        <dbReference type="Proteomes" id="UP000197032"/>
    </source>
</evidence>
<dbReference type="PROSITE" id="PS00840">
    <property type="entry name" value="SUMT_2"/>
    <property type="match status" value="1"/>
</dbReference>
<accession>A0A1Z5HQE1</accession>
<evidence type="ECO:0000313" key="9">
    <source>
        <dbReference type="EMBL" id="GAW91525.1"/>
    </source>
</evidence>
<dbReference type="GO" id="GO:0009236">
    <property type="term" value="P:cobalamin biosynthetic process"/>
    <property type="evidence" value="ECO:0007669"/>
    <property type="project" value="UniProtKB-UniPathway"/>
</dbReference>
<dbReference type="NCBIfam" id="TIGR01465">
    <property type="entry name" value="cobM_cbiF"/>
    <property type="match status" value="1"/>
</dbReference>
<dbReference type="UniPathway" id="UPA00148"/>
<dbReference type="PROSITE" id="PS00839">
    <property type="entry name" value="SUMT_1"/>
    <property type="match status" value="1"/>
</dbReference>
<dbReference type="OrthoDB" id="9815856at2"/>
<comment type="similarity">
    <text evidence="2 7">Belongs to the precorrin methyltransferase family.</text>
</comment>